<evidence type="ECO:0000313" key="4">
    <source>
        <dbReference type="Proteomes" id="UP000738349"/>
    </source>
</evidence>
<keyword evidence="2" id="KW-0732">Signal</keyword>
<proteinExistence type="predicted"/>
<dbReference type="Proteomes" id="UP000738349">
    <property type="component" value="Unassembled WGS sequence"/>
</dbReference>
<reference evidence="3" key="1">
    <citation type="journal article" date="2021" name="Nat. Commun.">
        <title>Genetic determinants of endophytism in the Arabidopsis root mycobiome.</title>
        <authorList>
            <person name="Mesny F."/>
            <person name="Miyauchi S."/>
            <person name="Thiergart T."/>
            <person name="Pickel B."/>
            <person name="Atanasova L."/>
            <person name="Karlsson M."/>
            <person name="Huettel B."/>
            <person name="Barry K.W."/>
            <person name="Haridas S."/>
            <person name="Chen C."/>
            <person name="Bauer D."/>
            <person name="Andreopoulos W."/>
            <person name="Pangilinan J."/>
            <person name="LaButti K."/>
            <person name="Riley R."/>
            <person name="Lipzen A."/>
            <person name="Clum A."/>
            <person name="Drula E."/>
            <person name="Henrissat B."/>
            <person name="Kohler A."/>
            <person name="Grigoriev I.V."/>
            <person name="Martin F.M."/>
            <person name="Hacquard S."/>
        </authorList>
    </citation>
    <scope>NUCLEOTIDE SEQUENCE</scope>
    <source>
        <strain evidence="3">MPI-CAGE-AT-0147</strain>
    </source>
</reference>
<name>A0A9P9F6S6_9HYPO</name>
<gene>
    <name evidence="3" type="ORF">EDB81DRAFT_758355</name>
</gene>
<feature type="chain" id="PRO_5040159718" evidence="2">
    <location>
        <begin position="19"/>
        <end position="554"/>
    </location>
</feature>
<accession>A0A9P9F6S6</accession>
<dbReference type="OrthoDB" id="4881694at2759"/>
<dbReference type="EMBL" id="JAGMUV010000006">
    <property type="protein sequence ID" value="KAH7153405.1"/>
    <property type="molecule type" value="Genomic_DNA"/>
</dbReference>
<organism evidence="3 4">
    <name type="scientific">Dactylonectria macrodidyma</name>
    <dbReference type="NCBI Taxonomy" id="307937"/>
    <lineage>
        <taxon>Eukaryota</taxon>
        <taxon>Fungi</taxon>
        <taxon>Dikarya</taxon>
        <taxon>Ascomycota</taxon>
        <taxon>Pezizomycotina</taxon>
        <taxon>Sordariomycetes</taxon>
        <taxon>Hypocreomycetidae</taxon>
        <taxon>Hypocreales</taxon>
        <taxon>Nectriaceae</taxon>
        <taxon>Dactylonectria</taxon>
    </lineage>
</organism>
<feature type="region of interest" description="Disordered" evidence="1">
    <location>
        <begin position="488"/>
        <end position="554"/>
    </location>
</feature>
<evidence type="ECO:0000256" key="2">
    <source>
        <dbReference type="SAM" id="SignalP"/>
    </source>
</evidence>
<feature type="signal peptide" evidence="2">
    <location>
        <begin position="1"/>
        <end position="18"/>
    </location>
</feature>
<feature type="compositionally biased region" description="Basic and acidic residues" evidence="1">
    <location>
        <begin position="488"/>
        <end position="540"/>
    </location>
</feature>
<protein>
    <submittedName>
        <fullName evidence="3">Uncharacterized protein</fullName>
    </submittedName>
</protein>
<sequence>MKQPILYVTLTLTSLCAGWVFPRDLPDGVYHITLSDEHDAEATSIVKRGSTPEYVQKWWDTDLHADGGKPLELNDPFALPDELPPTLPVNDPPGDPGLTRLTPHVKEGAWRCIYNQPPYERPEYEIARSNLLNYCSRWGLPRRTAHISAARHGQVVVWVCNMEKKENTCSGLDYLWLEKHYLDQYCEPGTPGWVRVHQFNLAYGRGWIGDDICPIDYDTGKPHMIPIPRERPVKGIIWAGRPPEWGSGERPMNHKLVDERINWLSAANGRPTSKHDFMAEWDFPGPDGLPDTEKAIKENATTKYDRPRKKLQWADVIQAAKDQIQEKKIEELAAVHMIDGEMSYEKLEDILRDFAAGLDEEMSLARKIAVIQRQLELERKIRLEEHKKFAEEAKLAEKGLTPKDGRRLDGDRARLEEEERREFEEWRTKQDEKYEKDRIHEEEDRSRAEEVRRLGEEIEIAKEEMRKWEEKKKFDDKRRLKEEKRRAEYYEKKKKSEEMEREKIEEMEKKKNEEMKKKGEEIKKEEEKKKEEEEKEEEKRVTKRTMRTSRTSHG</sequence>
<evidence type="ECO:0000256" key="1">
    <source>
        <dbReference type="SAM" id="MobiDB-lite"/>
    </source>
</evidence>
<feature type="compositionally biased region" description="Basic residues" evidence="1">
    <location>
        <begin position="541"/>
        <end position="554"/>
    </location>
</feature>
<evidence type="ECO:0000313" key="3">
    <source>
        <dbReference type="EMBL" id="KAH7153405.1"/>
    </source>
</evidence>
<feature type="region of interest" description="Disordered" evidence="1">
    <location>
        <begin position="426"/>
        <end position="456"/>
    </location>
</feature>
<keyword evidence="4" id="KW-1185">Reference proteome</keyword>
<dbReference type="AlphaFoldDB" id="A0A9P9F6S6"/>
<comment type="caution">
    <text evidence="3">The sequence shown here is derived from an EMBL/GenBank/DDBJ whole genome shotgun (WGS) entry which is preliminary data.</text>
</comment>